<dbReference type="RefSeq" id="WP_123252186.1">
    <property type="nucleotide sequence ID" value="NZ_RJLR01000011.1"/>
</dbReference>
<evidence type="ECO:0000313" key="2">
    <source>
        <dbReference type="Proteomes" id="UP000276061"/>
    </source>
</evidence>
<dbReference type="AlphaFoldDB" id="A0A3N0G655"/>
<dbReference type="Proteomes" id="UP000276061">
    <property type="component" value="Unassembled WGS sequence"/>
</dbReference>
<proteinExistence type="predicted"/>
<reference evidence="1 2" key="1">
    <citation type="submission" date="2018-11" db="EMBL/GenBank/DDBJ databases">
        <title>Characterization of surface water Dickeya isolates.</title>
        <authorList>
            <person name="Van Gijsegem F."/>
            <person name="Pedron J."/>
        </authorList>
    </citation>
    <scope>NUCLEOTIDE SEQUENCE [LARGE SCALE GENOMIC DNA]</scope>
    <source>
        <strain evidence="1 2">FVG1-MFV-O17</strain>
    </source>
</reference>
<accession>A0A3N0G655</accession>
<comment type="caution">
    <text evidence="1">The sequence shown here is derived from an EMBL/GenBank/DDBJ whole genome shotgun (WGS) entry which is preliminary data.</text>
</comment>
<sequence length="126" mass="13455">MGVASDTFADITRKQYDDWMQRYYPKLQGLMELSTSGQLMNNQLARADATQQQALNTATVGAANQQARYGATQQNNGADNSLGLKAALATAGAKNGIRDAEADRQMNILTGGSASLRNLLDIGSDK</sequence>
<gene>
    <name evidence="1" type="ORF">EF878_05405</name>
</gene>
<evidence type="ECO:0000313" key="1">
    <source>
        <dbReference type="EMBL" id="RNM07934.1"/>
    </source>
</evidence>
<organism evidence="1 2">
    <name type="scientific">Dickeya undicola</name>
    <dbReference type="NCBI Taxonomy" id="1577887"/>
    <lineage>
        <taxon>Bacteria</taxon>
        <taxon>Pseudomonadati</taxon>
        <taxon>Pseudomonadota</taxon>
        <taxon>Gammaproteobacteria</taxon>
        <taxon>Enterobacterales</taxon>
        <taxon>Pectobacteriaceae</taxon>
        <taxon>Dickeya</taxon>
    </lineage>
</organism>
<protein>
    <recommendedName>
        <fullName evidence="3">DNA transfer protein</fullName>
    </recommendedName>
</protein>
<name>A0A3N0G655_9GAMM</name>
<evidence type="ECO:0008006" key="3">
    <source>
        <dbReference type="Google" id="ProtNLM"/>
    </source>
</evidence>
<dbReference type="EMBL" id="RJLR01000011">
    <property type="protein sequence ID" value="RNM07934.1"/>
    <property type="molecule type" value="Genomic_DNA"/>
</dbReference>
<dbReference type="OrthoDB" id="6315040at2"/>